<proteinExistence type="predicted"/>
<dbReference type="EMBL" id="CP146069">
    <property type="protein sequence ID" value="WWR47689.1"/>
    <property type="molecule type" value="Genomic_DNA"/>
</dbReference>
<gene>
    <name evidence="1" type="ORF">RZ517_05830</name>
</gene>
<evidence type="ECO:0008006" key="3">
    <source>
        <dbReference type="Google" id="ProtNLM"/>
    </source>
</evidence>
<sequence>MNSKPNKNEVVAMPPDLANLTIAELLKLHVDVNEELRSRGVLRTANNPTGDLAEFLFCKTFGWHQESNSAKSFDATDAEGRRFQIKARRVHWRNKSRQLSAIRDLDGFDFLAAMLFDERYRISKSALIPAGVIQEKATFIAHTNSHKFILSDAVWTFSGVVDVTDQLRRTEASI</sequence>
<name>A0ABZ2HLL8_9RHOB</name>
<dbReference type="RefSeq" id="WP_338550522.1">
    <property type="nucleotide sequence ID" value="NZ_CP146069.1"/>
</dbReference>
<reference evidence="1 2" key="1">
    <citation type="submission" date="2023-10" db="EMBL/GenBank/DDBJ databases">
        <title>Roseovarius strain S88 nov., isolated from a marine algae.</title>
        <authorList>
            <person name="Lee M.W."/>
            <person name="Lee J.K."/>
            <person name="Kim J.M."/>
            <person name="Choi D.G."/>
            <person name="Baek J.H."/>
            <person name="Bayburt H."/>
            <person name="Jung J.J."/>
            <person name="Han D.M."/>
            <person name="Jeon C.O."/>
        </authorList>
    </citation>
    <scope>NUCLEOTIDE SEQUENCE [LARGE SCALE GENOMIC DNA]</scope>
    <source>
        <strain evidence="1 2">S88</strain>
    </source>
</reference>
<organism evidence="1 2">
    <name type="scientific">Roseovarius phycicola</name>
    <dbReference type="NCBI Taxonomy" id="3080976"/>
    <lineage>
        <taxon>Bacteria</taxon>
        <taxon>Pseudomonadati</taxon>
        <taxon>Pseudomonadota</taxon>
        <taxon>Alphaproteobacteria</taxon>
        <taxon>Rhodobacterales</taxon>
        <taxon>Roseobacteraceae</taxon>
        <taxon>Roseovarius</taxon>
    </lineage>
</organism>
<evidence type="ECO:0000313" key="2">
    <source>
        <dbReference type="Proteomes" id="UP001364156"/>
    </source>
</evidence>
<accession>A0ABZ2HLL8</accession>
<dbReference type="Proteomes" id="UP001364156">
    <property type="component" value="Chromosome"/>
</dbReference>
<protein>
    <recommendedName>
        <fullName evidence="3">Restriction endonuclease</fullName>
    </recommendedName>
</protein>
<keyword evidence="2" id="KW-1185">Reference proteome</keyword>
<evidence type="ECO:0000313" key="1">
    <source>
        <dbReference type="EMBL" id="WWR47689.1"/>
    </source>
</evidence>